<evidence type="ECO:0000313" key="2">
    <source>
        <dbReference type="Proteomes" id="UP000254939"/>
    </source>
</evidence>
<dbReference type="AlphaFoldDB" id="A0A370KDM4"/>
<evidence type="ECO:0000313" key="1">
    <source>
        <dbReference type="EMBL" id="RDJ01003.1"/>
    </source>
</evidence>
<comment type="caution">
    <text evidence="1">The sequence shown here is derived from an EMBL/GenBank/DDBJ whole genome shotgun (WGS) entry which is preliminary data.</text>
</comment>
<dbReference type="Proteomes" id="UP000254939">
    <property type="component" value="Unassembled WGS sequence"/>
</dbReference>
<sequence>MDPSNFNFFGFDSNAYYAMVAQQQAAQAEQPQEAAQGHFEQHLEAAAQPHAPNPRGQRYQAAPGDEDLIKSAGDAEVARGTAPATVKVYKSSLRRLSQALHHQDGGLSLSGLNDNAVNDYANTLFPDDRQVHSGVVMLTRYRGSAPADPHRRYQATPGDADLIRRAADAARAER</sequence>
<name>A0A370KDM4_9HYPH</name>
<dbReference type="RefSeq" id="WP_425327279.1">
    <property type="nucleotide sequence ID" value="NZ_KZ857273.1"/>
</dbReference>
<organism evidence="1 2">
    <name type="scientific">Rhizobium grahamii</name>
    <dbReference type="NCBI Taxonomy" id="1120045"/>
    <lineage>
        <taxon>Bacteria</taxon>
        <taxon>Pseudomonadati</taxon>
        <taxon>Pseudomonadota</taxon>
        <taxon>Alphaproteobacteria</taxon>
        <taxon>Hyphomicrobiales</taxon>
        <taxon>Rhizobiaceae</taxon>
        <taxon>Rhizobium/Agrobacterium group</taxon>
        <taxon>Rhizobium</taxon>
    </lineage>
</organism>
<gene>
    <name evidence="1" type="ORF">B5K06_34240</name>
</gene>
<protein>
    <submittedName>
        <fullName evidence="1">Uncharacterized protein</fullName>
    </submittedName>
</protein>
<proteinExistence type="predicted"/>
<reference evidence="1 2" key="1">
    <citation type="submission" date="2017-03" db="EMBL/GenBank/DDBJ databases">
        <title>Genome analysis of Rhizobial strains effectives or ineffectives for nitrogen fixation isolated from bean seeds.</title>
        <authorList>
            <person name="Peralta H."/>
            <person name="Aguilar-Vera A."/>
            <person name="Mora Y."/>
            <person name="Vargas-Lagunas C."/>
            <person name="Girard L."/>
            <person name="Mora J."/>
        </authorList>
    </citation>
    <scope>NUCLEOTIDE SEQUENCE [LARGE SCALE GENOMIC DNA]</scope>
    <source>
        <strain evidence="1 2">CCGM3</strain>
    </source>
</reference>
<feature type="non-terminal residue" evidence="1">
    <location>
        <position position="174"/>
    </location>
</feature>
<dbReference type="EMBL" id="NAAC01000052">
    <property type="protein sequence ID" value="RDJ01003.1"/>
    <property type="molecule type" value="Genomic_DNA"/>
</dbReference>
<accession>A0A370KDM4</accession>